<dbReference type="PROSITE" id="PS50930">
    <property type="entry name" value="HTH_LYTTR"/>
    <property type="match status" value="1"/>
</dbReference>
<dbReference type="SMART" id="SM00850">
    <property type="entry name" value="LytTR"/>
    <property type="match status" value="1"/>
</dbReference>
<dbReference type="EMBL" id="JAOQKJ010000007">
    <property type="protein sequence ID" value="MCU6744821.1"/>
    <property type="molecule type" value="Genomic_DNA"/>
</dbReference>
<dbReference type="Pfam" id="PF04397">
    <property type="entry name" value="LytTR"/>
    <property type="match status" value="1"/>
</dbReference>
<feature type="domain" description="HTH LytTR-type" evidence="1">
    <location>
        <begin position="1"/>
        <end position="97"/>
    </location>
</feature>
<keyword evidence="3" id="KW-1185">Reference proteome</keyword>
<dbReference type="Gene3D" id="2.40.50.1020">
    <property type="entry name" value="LytTr DNA-binding domain"/>
    <property type="match status" value="1"/>
</dbReference>
<reference evidence="2 3" key="1">
    <citation type="journal article" date="2021" name="ISME Commun">
        <title>Automated analysis of genomic sequences facilitates high-throughput and comprehensive description of bacteria.</title>
        <authorList>
            <person name="Hitch T.C.A."/>
        </authorList>
    </citation>
    <scope>NUCLEOTIDE SEQUENCE [LARGE SCALE GENOMIC DNA]</scope>
    <source>
        <strain evidence="2 3">Sanger_18</strain>
    </source>
</reference>
<evidence type="ECO:0000313" key="3">
    <source>
        <dbReference type="Proteomes" id="UP001652432"/>
    </source>
</evidence>
<gene>
    <name evidence="2" type="ORF">OCV77_09960</name>
</gene>
<sequence length="257" mass="29723">MFILHSRIPGFPPGILYVLVNGRNAEIRVLGDKVYETRVSITELAGQLTEGFIRIHRGCLVAVRVIHDITDRVYLNNGETLEFTERRKKEIIQQFHRLQKDMIRSFSDGKTPASREAYNSCYRSFDHMPFAFTDIEMIFDEKKHAVDWIFCYGNEALARIEKMPLDELIGSSFGSLFSNMDVKWLNGYERATLYGETLELTDYSPEIDTYLKVICFPTFPGHCGCILFDIHEIEYIKSSDEAEKALQLYGFTYLGKH</sequence>
<dbReference type="InterPro" id="IPR007492">
    <property type="entry name" value="LytTR_DNA-bd_dom"/>
</dbReference>
<dbReference type="Proteomes" id="UP001652432">
    <property type="component" value="Unassembled WGS sequence"/>
</dbReference>
<comment type="caution">
    <text evidence="2">The sequence shown here is derived from an EMBL/GenBank/DDBJ whole genome shotgun (WGS) entry which is preliminary data.</text>
</comment>
<name>A0ABT2T4L1_9FIRM</name>
<protein>
    <submittedName>
        <fullName evidence="2">LytTR family transcriptional regulator</fullName>
    </submittedName>
</protein>
<dbReference type="RefSeq" id="WP_262574927.1">
    <property type="nucleotide sequence ID" value="NZ_JAOQKJ010000007.1"/>
</dbReference>
<organism evidence="2 3">
    <name type="scientific">Suilimivivens aceti</name>
    <dbReference type="NCBI Taxonomy" id="2981774"/>
    <lineage>
        <taxon>Bacteria</taxon>
        <taxon>Bacillati</taxon>
        <taxon>Bacillota</taxon>
        <taxon>Clostridia</taxon>
        <taxon>Lachnospirales</taxon>
        <taxon>Lachnospiraceae</taxon>
        <taxon>Suilimivivens</taxon>
    </lineage>
</organism>
<proteinExistence type="predicted"/>
<evidence type="ECO:0000259" key="1">
    <source>
        <dbReference type="PROSITE" id="PS50930"/>
    </source>
</evidence>
<accession>A0ABT2T4L1</accession>
<evidence type="ECO:0000313" key="2">
    <source>
        <dbReference type="EMBL" id="MCU6744821.1"/>
    </source>
</evidence>